<protein>
    <submittedName>
        <fullName evidence="1">Uncharacterized protein</fullName>
    </submittedName>
</protein>
<evidence type="ECO:0000313" key="1">
    <source>
        <dbReference type="EMBL" id="RRT77979.1"/>
    </source>
</evidence>
<reference evidence="1 2" key="1">
    <citation type="journal article" date="2014" name="Agronomy (Basel)">
        <title>A Draft Genome Sequence for Ensete ventricosum, the Drought-Tolerant Tree Against Hunger.</title>
        <authorList>
            <person name="Harrison J."/>
            <person name="Moore K.A."/>
            <person name="Paszkiewicz K."/>
            <person name="Jones T."/>
            <person name="Grant M."/>
            <person name="Ambacheew D."/>
            <person name="Muzemil S."/>
            <person name="Studholme D.J."/>
        </authorList>
    </citation>
    <scope>NUCLEOTIDE SEQUENCE [LARGE SCALE GENOMIC DNA]</scope>
</reference>
<proteinExistence type="predicted"/>
<organism evidence="1 2">
    <name type="scientific">Ensete ventricosum</name>
    <name type="common">Abyssinian banana</name>
    <name type="synonym">Musa ensete</name>
    <dbReference type="NCBI Taxonomy" id="4639"/>
    <lineage>
        <taxon>Eukaryota</taxon>
        <taxon>Viridiplantae</taxon>
        <taxon>Streptophyta</taxon>
        <taxon>Embryophyta</taxon>
        <taxon>Tracheophyta</taxon>
        <taxon>Spermatophyta</taxon>
        <taxon>Magnoliopsida</taxon>
        <taxon>Liliopsida</taxon>
        <taxon>Zingiberales</taxon>
        <taxon>Musaceae</taxon>
        <taxon>Ensete</taxon>
    </lineage>
</organism>
<comment type="caution">
    <text evidence="1">The sequence shown here is derived from an EMBL/GenBank/DDBJ whole genome shotgun (WGS) entry which is preliminary data.</text>
</comment>
<evidence type="ECO:0000313" key="2">
    <source>
        <dbReference type="Proteomes" id="UP000287651"/>
    </source>
</evidence>
<dbReference type="EMBL" id="AMZH03001787">
    <property type="protein sequence ID" value="RRT77979.1"/>
    <property type="molecule type" value="Genomic_DNA"/>
</dbReference>
<accession>A0A427AP37</accession>
<gene>
    <name evidence="1" type="ORF">B296_00027743</name>
</gene>
<name>A0A427AP37_ENSVE</name>
<dbReference type="AlphaFoldDB" id="A0A427AP37"/>
<sequence length="172" mass="19873">MDICTLWEAALLKDGKGVISSINEVSNVVERTFFSSEQEDAADLCFLGETSHMGEWEFWGVEASQDLTVNLVSPVSVRMVMMEDRIRSIELWLRLVKQQQQPLVDPNLDPVLLDPGIPRSILMADDNRKEERMWVRIIIGADHEFRAKLWSEFDHYTGKILIFPLFLSPQFF</sequence>
<dbReference type="Proteomes" id="UP000287651">
    <property type="component" value="Unassembled WGS sequence"/>
</dbReference>